<name>A0A0H1RDV2_9HYPH</name>
<comment type="similarity">
    <text evidence="3 5">Belongs to the UDP-N-acetylglucosamine 2-epimerase family.</text>
</comment>
<dbReference type="OrthoDB" id="9803238at2"/>
<evidence type="ECO:0000256" key="5">
    <source>
        <dbReference type="RuleBase" id="RU003513"/>
    </source>
</evidence>
<dbReference type="PANTHER" id="PTHR43174:SF2">
    <property type="entry name" value="UDP-N-ACETYLGLUCOSAMINE 2-EPIMERASE"/>
    <property type="match status" value="1"/>
</dbReference>
<dbReference type="PANTHER" id="PTHR43174">
    <property type="entry name" value="UDP-N-ACETYLGLUCOSAMINE 2-EPIMERASE"/>
    <property type="match status" value="1"/>
</dbReference>
<dbReference type="SUPFAM" id="SSF53756">
    <property type="entry name" value="UDP-Glycosyltransferase/glycogen phosphorylase"/>
    <property type="match status" value="1"/>
</dbReference>
<dbReference type="CDD" id="cd03786">
    <property type="entry name" value="GTB_UDP-GlcNAc_2-Epimerase"/>
    <property type="match status" value="1"/>
</dbReference>
<gene>
    <name evidence="7" type="ORF">AA309_08385</name>
</gene>
<evidence type="ECO:0000259" key="6">
    <source>
        <dbReference type="Pfam" id="PF02350"/>
    </source>
</evidence>
<comment type="caution">
    <text evidence="7">The sequence shown here is derived from an EMBL/GenBank/DDBJ whole genome shotgun (WGS) entry which is preliminary data.</text>
</comment>
<keyword evidence="1 5" id="KW-0413">Isomerase</keyword>
<dbReference type="Proteomes" id="UP000035489">
    <property type="component" value="Unassembled WGS sequence"/>
</dbReference>
<dbReference type="NCBIfam" id="TIGR00236">
    <property type="entry name" value="wecB"/>
    <property type="match status" value="1"/>
</dbReference>
<dbReference type="InterPro" id="IPR003331">
    <property type="entry name" value="UDP_GlcNAc_Epimerase_2_dom"/>
</dbReference>
<evidence type="ECO:0000256" key="1">
    <source>
        <dbReference type="ARBA" id="ARBA00023235"/>
    </source>
</evidence>
<feature type="domain" description="UDP-N-acetylglucosamine 2-epimerase" evidence="6">
    <location>
        <begin position="27"/>
        <end position="364"/>
    </location>
</feature>
<proteinExistence type="inferred from homology"/>
<keyword evidence="8" id="KW-1185">Reference proteome</keyword>
<dbReference type="Pfam" id="PF02350">
    <property type="entry name" value="Epimerase_2"/>
    <property type="match status" value="1"/>
</dbReference>
<dbReference type="PATRIC" id="fig|1225564.3.peg.2277"/>
<evidence type="ECO:0000256" key="3">
    <source>
        <dbReference type="ARBA" id="ARBA00038209"/>
    </source>
</evidence>
<dbReference type="InterPro" id="IPR029767">
    <property type="entry name" value="WecB-like"/>
</dbReference>
<dbReference type="GO" id="GO:0008761">
    <property type="term" value="F:UDP-N-acetylglucosamine 2-epimerase activity"/>
    <property type="evidence" value="ECO:0007669"/>
    <property type="project" value="UniProtKB-EC"/>
</dbReference>
<comment type="catalytic activity">
    <reaction evidence="2">
        <text>UDP-N-acetyl-alpha-D-glucosamine = UDP-N-acetyl-alpha-D-mannosamine</text>
        <dbReference type="Rhea" id="RHEA:17213"/>
        <dbReference type="ChEBI" id="CHEBI:57705"/>
        <dbReference type="ChEBI" id="CHEBI:68623"/>
        <dbReference type="EC" id="5.1.3.14"/>
    </reaction>
</comment>
<evidence type="ECO:0000313" key="7">
    <source>
        <dbReference type="EMBL" id="KLK93355.1"/>
    </source>
</evidence>
<reference evidence="7 8" key="1">
    <citation type="submission" date="2015-05" db="EMBL/GenBank/DDBJ databases">
        <title>Draft genome sequence of Microvirga vignae strain BR3299, a novel nitrogen fixing bacteria isolated from Brazil semi-aired region.</title>
        <authorList>
            <person name="Zilli J.E."/>
            <person name="Passos S.R."/>
            <person name="Leite J."/>
            <person name="Baldani J.I."/>
            <person name="Xavier G.R."/>
            <person name="Rumjaneck N.G."/>
            <person name="Simoes-Araujo J.L."/>
        </authorList>
    </citation>
    <scope>NUCLEOTIDE SEQUENCE [LARGE SCALE GENOMIC DNA]</scope>
    <source>
        <strain evidence="7 8">BR3299</strain>
    </source>
</reference>
<evidence type="ECO:0000256" key="2">
    <source>
        <dbReference type="ARBA" id="ARBA00036080"/>
    </source>
</evidence>
<evidence type="ECO:0000313" key="8">
    <source>
        <dbReference type="Proteomes" id="UP000035489"/>
    </source>
</evidence>
<dbReference type="RefSeq" id="WP_047188558.1">
    <property type="nucleotide sequence ID" value="NZ_LCYG01000020.1"/>
</dbReference>
<dbReference type="STRING" id="1225564.AA309_08385"/>
<dbReference type="EMBL" id="LCYG01000020">
    <property type="protein sequence ID" value="KLK93355.1"/>
    <property type="molecule type" value="Genomic_DNA"/>
</dbReference>
<accession>A0A0H1RDV2</accession>
<protein>
    <recommendedName>
        <fullName evidence="4">UDP-N-acetylglucosamine 2-epimerase (non-hydrolyzing)</fullName>
        <ecNumber evidence="4">5.1.3.14</ecNumber>
    </recommendedName>
</protein>
<sequence>MASKKRILCIIGTRPEAIKMAPVILNLQESPWAETIIIATGQHRELLEQSLATFGVKPHSNLHVMTEGQSLCSLTARIFERLESYLNELRPDMLLAQGDTTSVMVAAVSCFYQNIPFGHVEAGLRTSDIHLPFPEEFNRRVAGMLGTLHFAPTTKAKANLLRDGIADAKAFVTGNTGIDALYWMSQRAPPLPFSLSSKSRLVLVTAHRRENMGEPMREMFQAIIDLSLSYQDLEFIYPVHPNPNVRSLAETMLGKQPRVHLCQPLDYPELVSVLTRCDIVLTDSGGLQEEGPALAKPVLVMRNETERPEAVDLGLARLVGSNRAQIITEVSRLLDDPEAYRSMALGVSPYGDGRAAERICRHIKEYFGV</sequence>
<evidence type="ECO:0000256" key="4">
    <source>
        <dbReference type="ARBA" id="ARBA00038858"/>
    </source>
</evidence>
<dbReference type="Gene3D" id="3.40.50.2000">
    <property type="entry name" value="Glycogen Phosphorylase B"/>
    <property type="match status" value="2"/>
</dbReference>
<dbReference type="AlphaFoldDB" id="A0A0H1RDV2"/>
<dbReference type="EC" id="5.1.3.14" evidence="4"/>
<organism evidence="7 8">
    <name type="scientific">Microvirga vignae</name>
    <dbReference type="NCBI Taxonomy" id="1225564"/>
    <lineage>
        <taxon>Bacteria</taxon>
        <taxon>Pseudomonadati</taxon>
        <taxon>Pseudomonadota</taxon>
        <taxon>Alphaproteobacteria</taxon>
        <taxon>Hyphomicrobiales</taxon>
        <taxon>Methylobacteriaceae</taxon>
        <taxon>Microvirga</taxon>
    </lineage>
</organism>